<name>A0A0M3IN25_ASCLU</name>
<evidence type="ECO:0000313" key="3">
    <source>
        <dbReference type="WBParaSite" id="ALUE_0002015301-mRNA-1"/>
    </source>
</evidence>
<reference evidence="3" key="1">
    <citation type="submission" date="2017-02" db="UniProtKB">
        <authorList>
            <consortium name="WormBaseParasite"/>
        </authorList>
    </citation>
    <scope>IDENTIFICATION</scope>
</reference>
<evidence type="ECO:0000256" key="1">
    <source>
        <dbReference type="SAM" id="MobiDB-lite"/>
    </source>
</evidence>
<organism evidence="2 3">
    <name type="scientific">Ascaris lumbricoides</name>
    <name type="common">Giant roundworm</name>
    <dbReference type="NCBI Taxonomy" id="6252"/>
    <lineage>
        <taxon>Eukaryota</taxon>
        <taxon>Metazoa</taxon>
        <taxon>Ecdysozoa</taxon>
        <taxon>Nematoda</taxon>
        <taxon>Chromadorea</taxon>
        <taxon>Rhabditida</taxon>
        <taxon>Spirurina</taxon>
        <taxon>Ascaridomorpha</taxon>
        <taxon>Ascaridoidea</taxon>
        <taxon>Ascarididae</taxon>
        <taxon>Ascaris</taxon>
    </lineage>
</organism>
<accession>A0A0M3IN25</accession>
<evidence type="ECO:0000313" key="2">
    <source>
        <dbReference type="Proteomes" id="UP000036681"/>
    </source>
</evidence>
<keyword evidence="2" id="KW-1185">Reference proteome</keyword>
<feature type="region of interest" description="Disordered" evidence="1">
    <location>
        <begin position="163"/>
        <end position="210"/>
    </location>
</feature>
<dbReference type="AlphaFoldDB" id="A0A0M3IN25"/>
<proteinExistence type="predicted"/>
<dbReference type="Proteomes" id="UP000036681">
    <property type="component" value="Unplaced"/>
</dbReference>
<protein>
    <submittedName>
        <fullName evidence="3">Uncharacterized protein</fullName>
    </submittedName>
</protein>
<dbReference type="WBParaSite" id="ALUE_0002015301-mRNA-1">
    <property type="protein sequence ID" value="ALUE_0002015301-mRNA-1"/>
    <property type="gene ID" value="ALUE_0002015301"/>
</dbReference>
<sequence length="220" mass="25124">MNMVNGYILYRLMVDKNEKPRRHSLMPTVYDQAQPSPSKLKIEPFCSPIAPHVPIRQRLSSRRCTSVDAGNECDEFALSASNPYLCGRRRRMSLLQTLRYQNKQLADSGFECQPNDKTERVDAGNECDEFALSASNPYLCGRRRRMSLLQTLRYQNKQLADSGFECQPNDKTERDMTSPGGTLQKRYSDSPPSSPIEEEKMQKSSRSSLSKLRAKYALNL</sequence>